<dbReference type="Proteomes" id="UP001145094">
    <property type="component" value="Unassembled WGS sequence"/>
</dbReference>
<reference evidence="1 3" key="5">
    <citation type="journal article" date="2023" name="Int. J. Syst. Evol. Microbiol.">
        <title>Sellimonas catena sp. nov., isolated from human faeces.</title>
        <authorList>
            <person name="Hisatomi A."/>
            <person name="Ohkuma M."/>
            <person name="Sakamoto M."/>
        </authorList>
    </citation>
    <scope>NUCLEOTIDE SEQUENCE [LARGE SCALE GENOMIC DNA]</scope>
    <source>
        <strain evidence="1 3">12EGH17</strain>
        <strain evidence="2">18CBH55</strain>
    </source>
</reference>
<sequence>MIKIRKKEKRKNHVIKKESVSFQYDDTVYSFDFFHTDYFGSAGFV</sequence>
<reference evidence="1" key="1">
    <citation type="submission" date="2022-11" db="EMBL/GenBank/DDBJ databases">
        <title>Draft genome sequence of Sellimonas catena strain 12EGH17.</title>
        <authorList>
            <person name="Atsushi H."/>
            <person name="Moriya O."/>
            <person name="Mitsuo S."/>
        </authorList>
    </citation>
    <scope>NUCLEOTIDE SEQUENCE</scope>
    <source>
        <strain evidence="1">12EGH17</strain>
    </source>
</reference>
<evidence type="ECO:0000313" key="1">
    <source>
        <dbReference type="EMBL" id="GLG04140.1"/>
    </source>
</evidence>
<protein>
    <submittedName>
        <fullName evidence="1">Uncharacterized protein</fullName>
    </submittedName>
</protein>
<keyword evidence="3" id="KW-1185">Reference proteome</keyword>
<dbReference type="AlphaFoldDB" id="A0A9W6C7K1"/>
<reference evidence="2" key="3">
    <citation type="submission" date="2022-11" db="EMBL/GenBank/DDBJ databases">
        <title>Draft genome sequence of Sellimonas catena strain 18CBH55.</title>
        <authorList>
            <person name="Atsushi H."/>
            <person name="Moriya O."/>
            <person name="Mitsuo S."/>
        </authorList>
    </citation>
    <scope>NUCLEOTIDE SEQUENCE</scope>
    <source>
        <strain evidence="2">18CBH55</strain>
    </source>
</reference>
<organism evidence="1 3">
    <name type="scientific">Sellimonas catena</name>
    <dbReference type="NCBI Taxonomy" id="2994035"/>
    <lineage>
        <taxon>Bacteria</taxon>
        <taxon>Bacillati</taxon>
        <taxon>Bacillota</taxon>
        <taxon>Clostridia</taxon>
        <taxon>Lachnospirales</taxon>
        <taxon>Lachnospiraceae</taxon>
        <taxon>Sellimonas</taxon>
    </lineage>
</organism>
<proteinExistence type="predicted"/>
<evidence type="ECO:0000313" key="3">
    <source>
        <dbReference type="Proteomes" id="UP001145145"/>
    </source>
</evidence>
<gene>
    <name evidence="1" type="ORF">Selli1_13140</name>
    <name evidence="2" type="ORF">Selli2_11240</name>
</gene>
<dbReference type="EMBL" id="BSCH01000006">
    <property type="protein sequence ID" value="GLG89697.1"/>
    <property type="molecule type" value="Genomic_DNA"/>
</dbReference>
<reference evidence="2" key="4">
    <citation type="submission" date="2022-11" db="EMBL/GenBank/DDBJ databases">
        <title>Draft genome sequence of Sellimonas catena strain 18CBH55.</title>
        <authorList>
            <person name="Hisatomi A."/>
            <person name="Ohkuma M."/>
            <person name="Sakamoto M."/>
        </authorList>
    </citation>
    <scope>NUCLEOTIDE SEQUENCE</scope>
    <source>
        <strain evidence="2">18CBH55</strain>
    </source>
</reference>
<evidence type="ECO:0000313" key="2">
    <source>
        <dbReference type="EMBL" id="GLG89697.1"/>
    </source>
</evidence>
<reference evidence="1" key="2">
    <citation type="submission" date="2022-11" db="EMBL/GenBank/DDBJ databases">
        <title>Draft genome sequence of Sellimonas catena strain 12EGH17.</title>
        <authorList>
            <person name="Hisatomi A."/>
            <person name="Ohkuma M."/>
            <person name="Sakamoto M."/>
        </authorList>
    </citation>
    <scope>NUCLEOTIDE SEQUENCE</scope>
    <source>
        <strain evidence="1">12EGH17</strain>
    </source>
</reference>
<accession>A0A9W6C7K1</accession>
<dbReference type="Proteomes" id="UP001145145">
    <property type="component" value="Unassembled WGS sequence"/>
</dbReference>
<name>A0A9W6C7K1_9FIRM</name>
<comment type="caution">
    <text evidence="1">The sequence shown here is derived from an EMBL/GenBank/DDBJ whole genome shotgun (WGS) entry which is preliminary data.</text>
</comment>
<dbReference type="EMBL" id="BSBO01000011">
    <property type="protein sequence ID" value="GLG04140.1"/>
    <property type="molecule type" value="Genomic_DNA"/>
</dbReference>